<dbReference type="Proteomes" id="UP000264217">
    <property type="component" value="Unassembled WGS sequence"/>
</dbReference>
<organism evidence="1 2">
    <name type="scientific">Mucilaginibacter conchicola</name>
    <dbReference type="NCBI Taxonomy" id="2303333"/>
    <lineage>
        <taxon>Bacteria</taxon>
        <taxon>Pseudomonadati</taxon>
        <taxon>Bacteroidota</taxon>
        <taxon>Sphingobacteriia</taxon>
        <taxon>Sphingobacteriales</taxon>
        <taxon>Sphingobacteriaceae</taxon>
        <taxon>Mucilaginibacter</taxon>
    </lineage>
</organism>
<proteinExistence type="predicted"/>
<keyword evidence="2" id="KW-1185">Reference proteome</keyword>
<protein>
    <submittedName>
        <fullName evidence="1">SMI1/KNR4 family protein</fullName>
    </submittedName>
</protein>
<dbReference type="RefSeq" id="WP_117391994.1">
    <property type="nucleotide sequence ID" value="NZ_QWDC01000002.1"/>
</dbReference>
<evidence type="ECO:0000313" key="1">
    <source>
        <dbReference type="EMBL" id="RFZ92283.1"/>
    </source>
</evidence>
<sequence>MDNLQEILTDNNFFDFEIVTSVNDNADLPDAWRKIISANNLSDKKAIVNTYWSPFADKLAKTLSLINHHLEDVVVIKESGEYRMVYLINIDDFVSVYVGHLPTTEGPFLDEMPEDIAAYYKTVHNGWYEKISGGLGFLPLQDIEWLSDQEWGILEDIPAPDFDLDKVFYIFHNAGTGYLCINVTNPDNPEYLIFWSDKAPKLDIGFWSFLDSWIEIGLTN</sequence>
<evidence type="ECO:0000313" key="2">
    <source>
        <dbReference type="Proteomes" id="UP000264217"/>
    </source>
</evidence>
<comment type="caution">
    <text evidence="1">The sequence shown here is derived from an EMBL/GenBank/DDBJ whole genome shotgun (WGS) entry which is preliminary data.</text>
</comment>
<accession>A0A372NSM4</accession>
<dbReference type="AlphaFoldDB" id="A0A372NSM4"/>
<reference evidence="1 2" key="1">
    <citation type="submission" date="2018-08" db="EMBL/GenBank/DDBJ databases">
        <title>Mucilaginibacter sp. MYSH2.</title>
        <authorList>
            <person name="Seo T."/>
        </authorList>
    </citation>
    <scope>NUCLEOTIDE SEQUENCE [LARGE SCALE GENOMIC DNA]</scope>
    <source>
        <strain evidence="1 2">MYSH2</strain>
    </source>
</reference>
<gene>
    <name evidence="1" type="ORF">D0C36_12660</name>
</gene>
<dbReference type="OrthoDB" id="1079827at2"/>
<dbReference type="EMBL" id="QWDC01000002">
    <property type="protein sequence ID" value="RFZ92283.1"/>
    <property type="molecule type" value="Genomic_DNA"/>
</dbReference>
<name>A0A372NSM4_9SPHI</name>